<dbReference type="GO" id="GO:0008270">
    <property type="term" value="F:zinc ion binding"/>
    <property type="evidence" value="ECO:0007669"/>
    <property type="project" value="UniProtKB-KW"/>
</dbReference>
<organism evidence="7 8">
    <name type="scientific">Oryza sativa subsp. indica</name>
    <name type="common">Rice</name>
    <dbReference type="NCBI Taxonomy" id="39946"/>
    <lineage>
        <taxon>Eukaryota</taxon>
        <taxon>Viridiplantae</taxon>
        <taxon>Streptophyta</taxon>
        <taxon>Embryophyta</taxon>
        <taxon>Tracheophyta</taxon>
        <taxon>Spermatophyta</taxon>
        <taxon>Magnoliopsida</taxon>
        <taxon>Liliopsida</taxon>
        <taxon>Poales</taxon>
        <taxon>Poaceae</taxon>
        <taxon>BOP clade</taxon>
        <taxon>Oryzoideae</taxon>
        <taxon>Oryzeae</taxon>
        <taxon>Oryzinae</taxon>
        <taxon>Oryza</taxon>
        <taxon>Oryza sativa</taxon>
    </lineage>
</organism>
<gene>
    <name evidence="7" type="ORF">OsI_23236</name>
</gene>
<keyword evidence="5" id="KW-0732">Signal</keyword>
<dbReference type="Pfam" id="PF03101">
    <property type="entry name" value="FAR1"/>
    <property type="match status" value="1"/>
</dbReference>
<feature type="chain" id="PRO_5002650687" description="SWIM-type domain-containing protein" evidence="5">
    <location>
        <begin position="18"/>
        <end position="335"/>
    </location>
</feature>
<evidence type="ECO:0000313" key="7">
    <source>
        <dbReference type="EMBL" id="EAZ01211.1"/>
    </source>
</evidence>
<evidence type="ECO:0000259" key="6">
    <source>
        <dbReference type="PROSITE" id="PS50966"/>
    </source>
</evidence>
<evidence type="ECO:0000256" key="2">
    <source>
        <dbReference type="ARBA" id="ARBA00022771"/>
    </source>
</evidence>
<evidence type="ECO:0000256" key="4">
    <source>
        <dbReference type="PROSITE-ProRule" id="PRU00325"/>
    </source>
</evidence>
<keyword evidence="3" id="KW-0862">Zinc</keyword>
<dbReference type="HOGENOM" id="CLU_008459_7_2_1"/>
<sequence>MGVSVVMRLLLVLRLDLAPFDHEKEDVGDTNISSTDNACVQKLEPVIGMEFDNEDIAYEFYNRYAGDVGFSIRKFWHDKSSTNVIRTKKFVCSREGFNKRNTSDACQRKRADTRVGCMAEMTIKITPTGKYAIASFSNTHNHELITPSKAHLLRSQRRMTEAQKAQIDILNDSGVRPKEGHEVMSRQADFFKHFERAVDDRRHAELQSDFYASQTSPRMPKVHMLIQASKAYTPAIFEIFREEYDMVMGCCLYNNDHTLSTSEYKVIDSAKHGEHGFLVKFDPNEIKVSCSCKKFEFVGILCRHALKVLDHNNIKELPSEYILKRWTKYAKIGSS</sequence>
<feature type="signal peptide" evidence="5">
    <location>
        <begin position="1"/>
        <end position="17"/>
    </location>
</feature>
<reference evidence="7 8" key="1">
    <citation type="journal article" date="2005" name="PLoS Biol.">
        <title>The genomes of Oryza sativa: a history of duplications.</title>
        <authorList>
            <person name="Yu J."/>
            <person name="Wang J."/>
            <person name="Lin W."/>
            <person name="Li S."/>
            <person name="Li H."/>
            <person name="Zhou J."/>
            <person name="Ni P."/>
            <person name="Dong W."/>
            <person name="Hu S."/>
            <person name="Zeng C."/>
            <person name="Zhang J."/>
            <person name="Zhang Y."/>
            <person name="Li R."/>
            <person name="Xu Z."/>
            <person name="Li S."/>
            <person name="Li X."/>
            <person name="Zheng H."/>
            <person name="Cong L."/>
            <person name="Lin L."/>
            <person name="Yin J."/>
            <person name="Geng J."/>
            <person name="Li G."/>
            <person name="Shi J."/>
            <person name="Liu J."/>
            <person name="Lv H."/>
            <person name="Li J."/>
            <person name="Wang J."/>
            <person name="Deng Y."/>
            <person name="Ran L."/>
            <person name="Shi X."/>
            <person name="Wang X."/>
            <person name="Wu Q."/>
            <person name="Li C."/>
            <person name="Ren X."/>
            <person name="Wang J."/>
            <person name="Wang X."/>
            <person name="Li D."/>
            <person name="Liu D."/>
            <person name="Zhang X."/>
            <person name="Ji Z."/>
            <person name="Zhao W."/>
            <person name="Sun Y."/>
            <person name="Zhang Z."/>
            <person name="Bao J."/>
            <person name="Han Y."/>
            <person name="Dong L."/>
            <person name="Ji J."/>
            <person name="Chen P."/>
            <person name="Wu S."/>
            <person name="Liu J."/>
            <person name="Xiao Y."/>
            <person name="Bu D."/>
            <person name="Tan J."/>
            <person name="Yang L."/>
            <person name="Ye C."/>
            <person name="Zhang J."/>
            <person name="Xu J."/>
            <person name="Zhou Y."/>
            <person name="Yu Y."/>
            <person name="Zhang B."/>
            <person name="Zhuang S."/>
            <person name="Wei H."/>
            <person name="Liu B."/>
            <person name="Lei M."/>
            <person name="Yu H."/>
            <person name="Li Y."/>
            <person name="Xu H."/>
            <person name="Wei S."/>
            <person name="He X."/>
            <person name="Fang L."/>
            <person name="Zhang Z."/>
            <person name="Zhang Y."/>
            <person name="Huang X."/>
            <person name="Su Z."/>
            <person name="Tong W."/>
            <person name="Li J."/>
            <person name="Tong Z."/>
            <person name="Li S."/>
            <person name="Ye J."/>
            <person name="Wang L."/>
            <person name="Fang L."/>
            <person name="Lei T."/>
            <person name="Chen C."/>
            <person name="Chen H."/>
            <person name="Xu Z."/>
            <person name="Li H."/>
            <person name="Huang H."/>
            <person name="Zhang F."/>
            <person name="Xu H."/>
            <person name="Li N."/>
            <person name="Zhao C."/>
            <person name="Li S."/>
            <person name="Dong L."/>
            <person name="Huang Y."/>
            <person name="Li L."/>
            <person name="Xi Y."/>
            <person name="Qi Q."/>
            <person name="Li W."/>
            <person name="Zhang B."/>
            <person name="Hu W."/>
            <person name="Zhang Y."/>
            <person name="Tian X."/>
            <person name="Jiao Y."/>
            <person name="Liang X."/>
            <person name="Jin J."/>
            <person name="Gao L."/>
            <person name="Zheng W."/>
            <person name="Hao B."/>
            <person name="Liu S."/>
            <person name="Wang W."/>
            <person name="Yuan L."/>
            <person name="Cao M."/>
            <person name="McDermott J."/>
            <person name="Samudrala R."/>
            <person name="Wang J."/>
            <person name="Wong G.K."/>
            <person name="Yang H."/>
        </authorList>
    </citation>
    <scope>NUCLEOTIDE SEQUENCE [LARGE SCALE GENOMIC DNA]</scope>
    <source>
        <strain evidence="8">cv. 93-11</strain>
    </source>
</reference>
<proteinExistence type="predicted"/>
<dbReference type="PROSITE" id="PS50966">
    <property type="entry name" value="ZF_SWIM"/>
    <property type="match status" value="1"/>
</dbReference>
<dbReference type="InterPro" id="IPR007527">
    <property type="entry name" value="Znf_SWIM"/>
</dbReference>
<feature type="domain" description="SWIM-type" evidence="6">
    <location>
        <begin position="277"/>
        <end position="313"/>
    </location>
</feature>
<dbReference type="SMART" id="SM00575">
    <property type="entry name" value="ZnF_PMZ"/>
    <property type="match status" value="1"/>
</dbReference>
<evidence type="ECO:0000256" key="5">
    <source>
        <dbReference type="SAM" id="SignalP"/>
    </source>
</evidence>
<name>A2YDQ0_ORYSI</name>
<dbReference type="STRING" id="39946.A2YDQ0"/>
<dbReference type="Pfam" id="PF04434">
    <property type="entry name" value="SWIM"/>
    <property type="match status" value="1"/>
</dbReference>
<dbReference type="AlphaFoldDB" id="A2YDQ0"/>
<accession>A2YDQ0</accession>
<evidence type="ECO:0000313" key="8">
    <source>
        <dbReference type="Proteomes" id="UP000007015"/>
    </source>
</evidence>
<evidence type="ECO:0000256" key="1">
    <source>
        <dbReference type="ARBA" id="ARBA00022723"/>
    </source>
</evidence>
<keyword evidence="1" id="KW-0479">Metal-binding</keyword>
<dbReference type="Proteomes" id="UP000007015">
    <property type="component" value="Chromosome 6"/>
</dbReference>
<dbReference type="InterPro" id="IPR004330">
    <property type="entry name" value="FAR1_DNA_bnd_dom"/>
</dbReference>
<dbReference type="PANTHER" id="PTHR47718">
    <property type="entry name" value="OS01G0519700 PROTEIN"/>
    <property type="match status" value="1"/>
</dbReference>
<dbReference type="EMBL" id="CM000131">
    <property type="protein sequence ID" value="EAZ01211.1"/>
    <property type="molecule type" value="Genomic_DNA"/>
</dbReference>
<keyword evidence="8" id="KW-1185">Reference proteome</keyword>
<dbReference type="Gramene" id="BGIOSGA023036-TA">
    <property type="protein sequence ID" value="BGIOSGA023036-PA"/>
    <property type="gene ID" value="BGIOSGA023036"/>
</dbReference>
<dbReference type="OMA" id="FKELACT"/>
<keyword evidence="2 4" id="KW-0863">Zinc-finger</keyword>
<protein>
    <recommendedName>
        <fullName evidence="6">SWIM-type domain-containing protein</fullName>
    </recommendedName>
</protein>
<dbReference type="InterPro" id="IPR006564">
    <property type="entry name" value="Znf_PMZ"/>
</dbReference>
<evidence type="ECO:0000256" key="3">
    <source>
        <dbReference type="ARBA" id="ARBA00022833"/>
    </source>
</evidence>
<dbReference type="PANTHER" id="PTHR47718:SF8">
    <property type="entry name" value="PROTEIN FAR1-RELATED SEQUENCE"/>
    <property type="match status" value="1"/>
</dbReference>